<dbReference type="InterPro" id="IPR001584">
    <property type="entry name" value="Integrase_cat-core"/>
</dbReference>
<accession>A0ABS9BPX5</accession>
<feature type="domain" description="Integrase catalytic" evidence="1">
    <location>
        <begin position="1"/>
        <end position="142"/>
    </location>
</feature>
<gene>
    <name evidence="2" type="ORF">L0U88_20590</name>
</gene>
<evidence type="ECO:0000313" key="2">
    <source>
        <dbReference type="EMBL" id="MCF1717053.1"/>
    </source>
</evidence>
<proteinExistence type="predicted"/>
<dbReference type="EMBL" id="JAKEVY010000010">
    <property type="protein sequence ID" value="MCF1717053.1"/>
    <property type="molecule type" value="Genomic_DNA"/>
</dbReference>
<reference evidence="2 3" key="1">
    <citation type="submission" date="2022-01" db="EMBL/GenBank/DDBJ databases">
        <title>Flavihumibacter sp. nov., isolated from sediment of a river.</title>
        <authorList>
            <person name="Liu H."/>
        </authorList>
    </citation>
    <scope>NUCLEOTIDE SEQUENCE [LARGE SCALE GENOMIC DNA]</scope>
    <source>
        <strain evidence="2 3">RY-1</strain>
    </source>
</reference>
<evidence type="ECO:0000259" key="1">
    <source>
        <dbReference type="PROSITE" id="PS50994"/>
    </source>
</evidence>
<dbReference type="PANTHER" id="PTHR35004">
    <property type="entry name" value="TRANSPOSASE RV3428C-RELATED"/>
    <property type="match status" value="1"/>
</dbReference>
<dbReference type="InterPro" id="IPR012337">
    <property type="entry name" value="RNaseH-like_sf"/>
</dbReference>
<dbReference type="Gene3D" id="3.30.420.10">
    <property type="entry name" value="Ribonuclease H-like superfamily/Ribonuclease H"/>
    <property type="match status" value="1"/>
</dbReference>
<dbReference type="SUPFAM" id="SSF53098">
    <property type="entry name" value="Ribonuclease H-like"/>
    <property type="match status" value="1"/>
</dbReference>
<dbReference type="PROSITE" id="PS50994">
    <property type="entry name" value="INTEGRASE"/>
    <property type="match status" value="1"/>
</dbReference>
<protein>
    <recommendedName>
        <fullName evidence="1">Integrase catalytic domain-containing protein</fullName>
    </recommendedName>
</protein>
<comment type="caution">
    <text evidence="2">The sequence shown here is derived from an EMBL/GenBank/DDBJ whole genome shotgun (WGS) entry which is preliminary data.</text>
</comment>
<name>A0ABS9BPX5_9BACT</name>
<sequence>MNTIFVTARAGTTTRFTTELSILAHQQAFAYLEGIPATVVYDQGRLFLVSENHGDLILTEKFRFYSRAAGFALHFCRKGDPESKGKIENAVKYVKQNFLYNRPFDDIETLNQEALAWLGRTANCLAHAVTRKSPQAEWDIEKHYLRPVIAVLAAPADEHWYTVRKDNSISFKGNFYSLPLCTYKGKGSRVNLKAEEGQLLVFDEPGVLLCTHPLSVSKGHKIINNDHKRDKGIRVEELIRQVCSMLEEPELGAAFMEAVRQAKPRYLRDQVLLFRQVIESYPRSIIHQALQYSTTHRLNSAVDLRSVAEHLHTQQATESAGARIIHMNPFTGKMPSEAFIQPATSSIADYYELF</sequence>
<organism evidence="2 3">
    <name type="scientific">Flavihumibacter fluminis</name>
    <dbReference type="NCBI Taxonomy" id="2909236"/>
    <lineage>
        <taxon>Bacteria</taxon>
        <taxon>Pseudomonadati</taxon>
        <taxon>Bacteroidota</taxon>
        <taxon>Chitinophagia</taxon>
        <taxon>Chitinophagales</taxon>
        <taxon>Chitinophagaceae</taxon>
        <taxon>Flavihumibacter</taxon>
    </lineage>
</organism>
<dbReference type="PANTHER" id="PTHR35004:SF6">
    <property type="entry name" value="TRANSPOSASE"/>
    <property type="match status" value="1"/>
</dbReference>
<evidence type="ECO:0000313" key="3">
    <source>
        <dbReference type="Proteomes" id="UP001200145"/>
    </source>
</evidence>
<keyword evidence="3" id="KW-1185">Reference proteome</keyword>
<dbReference type="RefSeq" id="WP_234868738.1">
    <property type="nucleotide sequence ID" value="NZ_JAKEVY010000010.1"/>
</dbReference>
<dbReference type="Proteomes" id="UP001200145">
    <property type="component" value="Unassembled WGS sequence"/>
</dbReference>
<dbReference type="InterPro" id="IPR036397">
    <property type="entry name" value="RNaseH_sf"/>
</dbReference>